<sequence>MPYNQVSMGDWGSQQPYPQPACLARGAACLEEGKLCIHTSAADVGLGTSAHPLAWGHEEQQGQRFCGLPKALCQLQAFCTTAMPAGGLGCGAGPAPLRSRERQARCDAPANAYFGEELVLRRAKPLDFPAAIGPA</sequence>
<dbReference type="Proteomes" id="UP000296049">
    <property type="component" value="Unassembled WGS sequence"/>
</dbReference>
<protein>
    <submittedName>
        <fullName evidence="1">Uncharacterized protein</fullName>
    </submittedName>
</protein>
<keyword evidence="2" id="KW-1185">Reference proteome</keyword>
<name>R0L9S8_ANAPL</name>
<proteinExistence type="predicted"/>
<organism evidence="1 2">
    <name type="scientific">Anas platyrhynchos</name>
    <name type="common">Mallard</name>
    <name type="synonym">Anas boschas</name>
    <dbReference type="NCBI Taxonomy" id="8839"/>
    <lineage>
        <taxon>Eukaryota</taxon>
        <taxon>Metazoa</taxon>
        <taxon>Chordata</taxon>
        <taxon>Craniata</taxon>
        <taxon>Vertebrata</taxon>
        <taxon>Euteleostomi</taxon>
        <taxon>Archelosauria</taxon>
        <taxon>Archosauria</taxon>
        <taxon>Dinosauria</taxon>
        <taxon>Saurischia</taxon>
        <taxon>Theropoda</taxon>
        <taxon>Coelurosauria</taxon>
        <taxon>Aves</taxon>
        <taxon>Neognathae</taxon>
        <taxon>Galloanserae</taxon>
        <taxon>Anseriformes</taxon>
        <taxon>Anatidae</taxon>
        <taxon>Anatinae</taxon>
        <taxon>Anas</taxon>
    </lineage>
</organism>
<reference evidence="2" key="1">
    <citation type="journal article" date="2013" name="Nat. Genet.">
        <title>The duck genome and transcriptome provide insight into an avian influenza virus reservoir species.</title>
        <authorList>
            <person name="Huang Y."/>
            <person name="Li Y."/>
            <person name="Burt D.W."/>
            <person name="Chen H."/>
            <person name="Zhang Y."/>
            <person name="Qian W."/>
            <person name="Kim H."/>
            <person name="Gan S."/>
            <person name="Zhao Y."/>
            <person name="Li J."/>
            <person name="Yi K."/>
            <person name="Feng H."/>
            <person name="Zhu P."/>
            <person name="Li B."/>
            <person name="Liu Q."/>
            <person name="Fairley S."/>
            <person name="Magor K.E."/>
            <person name="Du Z."/>
            <person name="Hu X."/>
            <person name="Goodman L."/>
            <person name="Tafer H."/>
            <person name="Vignal A."/>
            <person name="Lee T."/>
            <person name="Kim K.W."/>
            <person name="Sheng Z."/>
            <person name="An Y."/>
            <person name="Searle S."/>
            <person name="Herrero J."/>
            <person name="Groenen M.A."/>
            <person name="Crooijmans R.P."/>
            <person name="Faraut T."/>
            <person name="Cai Q."/>
            <person name="Webster R.G."/>
            <person name="Aldridge J.R."/>
            <person name="Warren W.C."/>
            <person name="Bartschat S."/>
            <person name="Kehr S."/>
            <person name="Marz M."/>
            <person name="Stadler P.F."/>
            <person name="Smith J."/>
            <person name="Kraus R.H."/>
            <person name="Zhao Y."/>
            <person name="Ren L."/>
            <person name="Fei J."/>
            <person name="Morisson M."/>
            <person name="Kaiser P."/>
            <person name="Griffin D.K."/>
            <person name="Rao M."/>
            <person name="Pitel F."/>
            <person name="Wang J."/>
            <person name="Li N."/>
        </authorList>
    </citation>
    <scope>NUCLEOTIDE SEQUENCE [LARGE SCALE GENOMIC DNA]</scope>
</reference>
<dbReference type="EMBL" id="KB742969">
    <property type="protein sequence ID" value="EOB02369.1"/>
    <property type="molecule type" value="Genomic_DNA"/>
</dbReference>
<accession>R0L9S8</accession>
<dbReference type="AlphaFoldDB" id="R0L9S8"/>
<evidence type="ECO:0000313" key="1">
    <source>
        <dbReference type="EMBL" id="EOB02369.1"/>
    </source>
</evidence>
<evidence type="ECO:0000313" key="2">
    <source>
        <dbReference type="Proteomes" id="UP000296049"/>
    </source>
</evidence>
<gene>
    <name evidence="1" type="ORF">Anapl_02394</name>
</gene>